<dbReference type="PANTHER" id="PTHR43390">
    <property type="entry name" value="SIGNAL PEPTIDASE I"/>
    <property type="match status" value="1"/>
</dbReference>
<dbReference type="EC" id="3.4.21.89" evidence="5"/>
<dbReference type="InterPro" id="IPR019533">
    <property type="entry name" value="Peptidase_S26"/>
</dbReference>
<dbReference type="Gene3D" id="2.10.109.10">
    <property type="entry name" value="Umud Fragment, subunit A"/>
    <property type="match status" value="1"/>
</dbReference>
<evidence type="ECO:0000259" key="3">
    <source>
        <dbReference type="Pfam" id="PF00717"/>
    </source>
</evidence>
<dbReference type="InterPro" id="IPR000223">
    <property type="entry name" value="Pept_S26A_signal_pept_1"/>
</dbReference>
<proteinExistence type="inferred from homology"/>
<feature type="domain" description="Peptidase S24/S26A/S26B/S26C" evidence="3">
    <location>
        <begin position="23"/>
        <end position="71"/>
    </location>
</feature>
<dbReference type="CDD" id="cd06530">
    <property type="entry name" value="S26_SPase_I"/>
    <property type="match status" value="1"/>
</dbReference>
<evidence type="ECO:0000259" key="4">
    <source>
        <dbReference type="Pfam" id="PF10502"/>
    </source>
</evidence>
<reference evidence="5 6" key="1">
    <citation type="submission" date="2020-10" db="EMBL/GenBank/DDBJ databases">
        <title>Sequencing the genomes of 1000 actinobacteria strains.</title>
        <authorList>
            <person name="Klenk H.-P."/>
        </authorList>
    </citation>
    <scope>NUCLEOTIDE SEQUENCE [LARGE SCALE GENOMIC DNA]</scope>
    <source>
        <strain evidence="5 6">DSM 43173</strain>
    </source>
</reference>
<evidence type="ECO:0000256" key="2">
    <source>
        <dbReference type="ARBA" id="ARBA00009370"/>
    </source>
</evidence>
<dbReference type="PANTHER" id="PTHR43390:SF1">
    <property type="entry name" value="CHLOROPLAST PROCESSING PEPTIDASE"/>
    <property type="match status" value="1"/>
</dbReference>
<dbReference type="InterPro" id="IPR036286">
    <property type="entry name" value="LexA/Signal_pep-like_sf"/>
</dbReference>
<dbReference type="InterPro" id="IPR015927">
    <property type="entry name" value="Peptidase_S24_S26A/B/C"/>
</dbReference>
<evidence type="ECO:0000313" key="5">
    <source>
        <dbReference type="EMBL" id="MBE1586987.1"/>
    </source>
</evidence>
<sequence length="169" mass="18620">MKRGALLLPACGALALGASLWWIRRNYLVAAVEGRSMEPSFRSGDRLLVRRARRVRAGQVVVVRIPDPPVVYEPPPGLELGLELVPKAEAPKRDRPGRRLLIKRAVAVAGDPVPRERFPALRDVPETVVPPRTLVVLSDNQAAGWDSRAFGFVRGDQLVGVMVRRLTPL</sequence>
<comment type="subcellular location">
    <subcellularLocation>
        <location evidence="1">Cell membrane</location>
        <topology evidence="1">Single-pass type II membrane protein</topology>
    </subcellularLocation>
</comment>
<feature type="domain" description="Peptidase S26" evidence="4">
    <location>
        <begin position="126"/>
        <end position="163"/>
    </location>
</feature>
<accession>A0ABR9M256</accession>
<dbReference type="SUPFAM" id="SSF51306">
    <property type="entry name" value="LexA/Signal peptidase"/>
    <property type="match status" value="1"/>
</dbReference>
<dbReference type="Proteomes" id="UP000633509">
    <property type="component" value="Unassembled WGS sequence"/>
</dbReference>
<evidence type="ECO:0000256" key="1">
    <source>
        <dbReference type="ARBA" id="ARBA00004401"/>
    </source>
</evidence>
<dbReference type="RefSeq" id="WP_318787057.1">
    <property type="nucleotide sequence ID" value="NZ_JADBEK010000001.1"/>
</dbReference>
<evidence type="ECO:0000313" key="6">
    <source>
        <dbReference type="Proteomes" id="UP000633509"/>
    </source>
</evidence>
<organism evidence="5 6">
    <name type="scientific">Nonomuraea angiospora</name>
    <dbReference type="NCBI Taxonomy" id="46172"/>
    <lineage>
        <taxon>Bacteria</taxon>
        <taxon>Bacillati</taxon>
        <taxon>Actinomycetota</taxon>
        <taxon>Actinomycetes</taxon>
        <taxon>Streptosporangiales</taxon>
        <taxon>Streptosporangiaceae</taxon>
        <taxon>Nonomuraea</taxon>
    </lineage>
</organism>
<dbReference type="GO" id="GO:0009003">
    <property type="term" value="F:signal peptidase activity"/>
    <property type="evidence" value="ECO:0007669"/>
    <property type="project" value="UniProtKB-EC"/>
</dbReference>
<name>A0ABR9M256_9ACTN</name>
<comment type="similarity">
    <text evidence="2">Belongs to the peptidase S26 family.</text>
</comment>
<dbReference type="PRINTS" id="PR00727">
    <property type="entry name" value="LEADERPTASE"/>
</dbReference>
<keyword evidence="5" id="KW-0378">Hydrolase</keyword>
<dbReference type="Pfam" id="PF10502">
    <property type="entry name" value="Peptidase_S26"/>
    <property type="match status" value="1"/>
</dbReference>
<gene>
    <name evidence="5" type="ORF">H4W80_005245</name>
</gene>
<protein>
    <submittedName>
        <fullName evidence="5">Signal peptidase I</fullName>
        <ecNumber evidence="5">3.4.21.89</ecNumber>
    </submittedName>
</protein>
<comment type="caution">
    <text evidence="5">The sequence shown here is derived from an EMBL/GenBank/DDBJ whole genome shotgun (WGS) entry which is preliminary data.</text>
</comment>
<keyword evidence="6" id="KW-1185">Reference proteome</keyword>
<dbReference type="EMBL" id="JADBEK010000001">
    <property type="protein sequence ID" value="MBE1586987.1"/>
    <property type="molecule type" value="Genomic_DNA"/>
</dbReference>
<dbReference type="Pfam" id="PF00717">
    <property type="entry name" value="Peptidase_S24"/>
    <property type="match status" value="1"/>
</dbReference>